<sequence>MEKKNEEKLYEILSSVDEQLKIQNSPKRVFLKGLVRGLGTALGATVLVAVVTSIAFNLAGTIDIGAAIQQFFNSAFSG</sequence>
<evidence type="ECO:0000313" key="2">
    <source>
        <dbReference type="EMBL" id="PIR84301.1"/>
    </source>
</evidence>
<dbReference type="Proteomes" id="UP000229344">
    <property type="component" value="Unassembled WGS sequence"/>
</dbReference>
<keyword evidence="1" id="KW-0812">Transmembrane</keyword>
<dbReference type="EMBL" id="PFBI01000006">
    <property type="protein sequence ID" value="PIR84301.1"/>
    <property type="molecule type" value="Genomic_DNA"/>
</dbReference>
<comment type="caution">
    <text evidence="2">The sequence shown here is derived from an EMBL/GenBank/DDBJ whole genome shotgun (WGS) entry which is preliminary data.</text>
</comment>
<gene>
    <name evidence="2" type="ORF">COU16_01760</name>
</gene>
<name>A0A2H0UD30_9BACT</name>
<dbReference type="Pfam" id="PF18910">
    <property type="entry name" value="DUF5665"/>
    <property type="match status" value="1"/>
</dbReference>
<keyword evidence="1" id="KW-0472">Membrane</keyword>
<feature type="transmembrane region" description="Helical" evidence="1">
    <location>
        <begin position="34"/>
        <end position="56"/>
    </location>
</feature>
<reference evidence="3" key="1">
    <citation type="submission" date="2017-09" db="EMBL/GenBank/DDBJ databases">
        <title>Depth-based differentiation of microbial function through sediment-hosted aquifers and enrichment of novel symbionts in the deep terrestrial subsurface.</title>
        <authorList>
            <person name="Probst A.J."/>
            <person name="Ladd B."/>
            <person name="Jarett J.K."/>
            <person name="Geller-Mcgrath D.E."/>
            <person name="Sieber C.M.K."/>
            <person name="Emerson J.B."/>
            <person name="Anantharaman K."/>
            <person name="Thomas B.C."/>
            <person name="Malmstrom R."/>
            <person name="Stieglmeier M."/>
            <person name="Klingl A."/>
            <person name="Woyke T."/>
            <person name="Ryan C.M."/>
            <person name="Banfield J.F."/>
        </authorList>
    </citation>
    <scope>NUCLEOTIDE SEQUENCE [LARGE SCALE GENOMIC DNA]</scope>
</reference>
<keyword evidence="1" id="KW-1133">Transmembrane helix</keyword>
<dbReference type="AlphaFoldDB" id="A0A2H0UD30"/>
<protein>
    <submittedName>
        <fullName evidence="2">Uncharacterized protein</fullName>
    </submittedName>
</protein>
<accession>A0A2H0UD30</accession>
<organism evidence="2 3">
    <name type="scientific">Candidatus Kaiserbacteria bacterium CG10_big_fil_rev_8_21_14_0_10_47_16</name>
    <dbReference type="NCBI Taxonomy" id="1974608"/>
    <lineage>
        <taxon>Bacteria</taxon>
        <taxon>Candidatus Kaiseribacteriota</taxon>
    </lineage>
</organism>
<evidence type="ECO:0000313" key="3">
    <source>
        <dbReference type="Proteomes" id="UP000229344"/>
    </source>
</evidence>
<dbReference type="InterPro" id="IPR043723">
    <property type="entry name" value="DUF5665"/>
</dbReference>
<evidence type="ECO:0000256" key="1">
    <source>
        <dbReference type="SAM" id="Phobius"/>
    </source>
</evidence>
<proteinExistence type="predicted"/>